<dbReference type="PANTHER" id="PTHR43047:SF72">
    <property type="entry name" value="OSMOSENSING HISTIDINE PROTEIN KINASE SLN1"/>
    <property type="match status" value="1"/>
</dbReference>
<keyword evidence="7" id="KW-0547">Nucleotide-binding</keyword>
<dbReference type="EMBL" id="DSBX01000134">
    <property type="protein sequence ID" value="HDQ99344.1"/>
    <property type="molecule type" value="Genomic_DNA"/>
</dbReference>
<comment type="catalytic activity">
    <reaction evidence="1">
        <text>ATP + protein L-histidine = ADP + protein N-phospho-L-histidine.</text>
        <dbReference type="EC" id="2.7.13.3"/>
    </reaction>
</comment>
<dbReference type="EC" id="2.7.13.3" evidence="2"/>
<keyword evidence="4" id="KW-0418">Kinase</keyword>
<gene>
    <name evidence="7" type="ORF">ENN51_03545</name>
</gene>
<feature type="compositionally biased region" description="Polar residues" evidence="5">
    <location>
        <begin position="92"/>
        <end position="101"/>
    </location>
</feature>
<feature type="non-terminal residue" evidence="7">
    <location>
        <position position="1"/>
    </location>
</feature>
<dbReference type="InterPro" id="IPR003594">
    <property type="entry name" value="HATPase_dom"/>
</dbReference>
<dbReference type="InterPro" id="IPR036890">
    <property type="entry name" value="HATPase_C_sf"/>
</dbReference>
<dbReference type="GO" id="GO:0005886">
    <property type="term" value="C:plasma membrane"/>
    <property type="evidence" value="ECO:0007669"/>
    <property type="project" value="TreeGrafter"/>
</dbReference>
<evidence type="ECO:0000256" key="4">
    <source>
        <dbReference type="ARBA" id="ARBA00022777"/>
    </source>
</evidence>
<dbReference type="SUPFAM" id="SSF55874">
    <property type="entry name" value="ATPase domain of HSP90 chaperone/DNA topoisomerase II/histidine kinase"/>
    <property type="match status" value="1"/>
</dbReference>
<keyword evidence="7" id="KW-0067">ATP-binding</keyword>
<sequence length="101" mass="10774">QGGGDKGEGVSAAVEVSVRDRGIGIRTEDLDKLFHRFQRVSRQDRPDIPGTGLGLAIVATIAREHGGGVSVESVHGKGSVFTIRLPRDGPQENPSLHNRQP</sequence>
<evidence type="ECO:0000256" key="5">
    <source>
        <dbReference type="SAM" id="MobiDB-lite"/>
    </source>
</evidence>
<evidence type="ECO:0000256" key="1">
    <source>
        <dbReference type="ARBA" id="ARBA00000085"/>
    </source>
</evidence>
<feature type="domain" description="Histidine kinase" evidence="6">
    <location>
        <begin position="14"/>
        <end position="89"/>
    </location>
</feature>
<accession>A0A7V0T532</accession>
<name>A0A7V0T532_UNCW3</name>
<dbReference type="PANTHER" id="PTHR43047">
    <property type="entry name" value="TWO-COMPONENT HISTIDINE PROTEIN KINASE"/>
    <property type="match status" value="1"/>
</dbReference>
<dbReference type="GO" id="GO:0009927">
    <property type="term" value="F:histidine phosphotransfer kinase activity"/>
    <property type="evidence" value="ECO:0007669"/>
    <property type="project" value="TreeGrafter"/>
</dbReference>
<dbReference type="Pfam" id="PF02518">
    <property type="entry name" value="HATPase_c"/>
    <property type="match status" value="1"/>
</dbReference>
<dbReference type="GO" id="GO:0000155">
    <property type="term" value="F:phosphorelay sensor kinase activity"/>
    <property type="evidence" value="ECO:0007669"/>
    <property type="project" value="TreeGrafter"/>
</dbReference>
<organism evidence="7">
    <name type="scientific">candidate division WOR-3 bacterium</name>
    <dbReference type="NCBI Taxonomy" id="2052148"/>
    <lineage>
        <taxon>Bacteria</taxon>
        <taxon>Bacteria division WOR-3</taxon>
    </lineage>
</organism>
<keyword evidence="3" id="KW-0808">Transferase</keyword>
<dbReference type="PROSITE" id="PS50109">
    <property type="entry name" value="HIS_KIN"/>
    <property type="match status" value="1"/>
</dbReference>
<evidence type="ECO:0000256" key="3">
    <source>
        <dbReference type="ARBA" id="ARBA00022679"/>
    </source>
</evidence>
<evidence type="ECO:0000256" key="2">
    <source>
        <dbReference type="ARBA" id="ARBA00012438"/>
    </source>
</evidence>
<dbReference type="InterPro" id="IPR005467">
    <property type="entry name" value="His_kinase_dom"/>
</dbReference>
<proteinExistence type="predicted"/>
<dbReference type="SMART" id="SM00387">
    <property type="entry name" value="HATPase_c"/>
    <property type="match status" value="1"/>
</dbReference>
<evidence type="ECO:0000259" key="6">
    <source>
        <dbReference type="PROSITE" id="PS50109"/>
    </source>
</evidence>
<comment type="caution">
    <text evidence="7">The sequence shown here is derived from an EMBL/GenBank/DDBJ whole genome shotgun (WGS) entry which is preliminary data.</text>
</comment>
<protein>
    <recommendedName>
        <fullName evidence="2">histidine kinase</fullName>
        <ecNumber evidence="2">2.7.13.3</ecNumber>
    </recommendedName>
</protein>
<dbReference type="Gene3D" id="3.30.565.10">
    <property type="entry name" value="Histidine kinase-like ATPase, C-terminal domain"/>
    <property type="match status" value="1"/>
</dbReference>
<dbReference type="Proteomes" id="UP000885672">
    <property type="component" value="Unassembled WGS sequence"/>
</dbReference>
<dbReference type="InterPro" id="IPR004358">
    <property type="entry name" value="Sig_transdc_His_kin-like_C"/>
</dbReference>
<feature type="region of interest" description="Disordered" evidence="5">
    <location>
        <begin position="82"/>
        <end position="101"/>
    </location>
</feature>
<reference evidence="7" key="1">
    <citation type="journal article" date="2020" name="mSystems">
        <title>Genome- and Community-Level Interaction Insights into Carbon Utilization and Element Cycling Functions of Hydrothermarchaeota in Hydrothermal Sediment.</title>
        <authorList>
            <person name="Zhou Z."/>
            <person name="Liu Y."/>
            <person name="Xu W."/>
            <person name="Pan J."/>
            <person name="Luo Z.H."/>
            <person name="Li M."/>
        </authorList>
    </citation>
    <scope>NUCLEOTIDE SEQUENCE [LARGE SCALE GENOMIC DNA]</scope>
    <source>
        <strain evidence="7">SpSt-1182</strain>
    </source>
</reference>
<evidence type="ECO:0000313" key="7">
    <source>
        <dbReference type="EMBL" id="HDQ99344.1"/>
    </source>
</evidence>
<dbReference type="GO" id="GO:0005524">
    <property type="term" value="F:ATP binding"/>
    <property type="evidence" value="ECO:0007669"/>
    <property type="project" value="UniProtKB-KW"/>
</dbReference>
<dbReference type="PRINTS" id="PR00344">
    <property type="entry name" value="BCTRLSENSOR"/>
</dbReference>
<dbReference type="AlphaFoldDB" id="A0A7V0T532"/>